<dbReference type="PIRSF" id="PIRSF000441">
    <property type="entry name" value="CysE"/>
    <property type="match status" value="1"/>
</dbReference>
<evidence type="ECO:0000259" key="10">
    <source>
        <dbReference type="SMART" id="SM00971"/>
    </source>
</evidence>
<evidence type="ECO:0000256" key="6">
    <source>
        <dbReference type="ARBA" id="ARBA00022679"/>
    </source>
</evidence>
<dbReference type="SUPFAM" id="SSF51161">
    <property type="entry name" value="Trimeric LpxA-like enzymes"/>
    <property type="match status" value="1"/>
</dbReference>
<gene>
    <name evidence="11" type="primary">cysE</name>
    <name evidence="11" type="ORF">Q7A36_39915</name>
</gene>
<dbReference type="EMBL" id="JAUTWS010000312">
    <property type="protein sequence ID" value="MDO9714513.1"/>
    <property type="molecule type" value="Genomic_DNA"/>
</dbReference>
<accession>A0ABT9EE74</accession>
<dbReference type="CDD" id="cd03354">
    <property type="entry name" value="LbH_SAT"/>
    <property type="match status" value="1"/>
</dbReference>
<dbReference type="PROSITE" id="PS00101">
    <property type="entry name" value="HEXAPEP_TRANSFERASES"/>
    <property type="match status" value="1"/>
</dbReference>
<dbReference type="InterPro" id="IPR042122">
    <property type="entry name" value="Ser_AcTrfase_N_sf"/>
</dbReference>
<dbReference type="InterPro" id="IPR011004">
    <property type="entry name" value="Trimer_LpxA-like_sf"/>
</dbReference>
<proteinExistence type="inferred from homology"/>
<dbReference type="EC" id="2.3.1.30" evidence="3"/>
<keyword evidence="6 11" id="KW-0808">Transferase</keyword>
<dbReference type="InterPro" id="IPR053376">
    <property type="entry name" value="Serine_acetyltransferase"/>
</dbReference>
<dbReference type="NCBIfam" id="TIGR01172">
    <property type="entry name" value="cysE"/>
    <property type="match status" value="1"/>
</dbReference>
<evidence type="ECO:0000256" key="7">
    <source>
        <dbReference type="ARBA" id="ARBA00022737"/>
    </source>
</evidence>
<dbReference type="Proteomes" id="UP001243009">
    <property type="component" value="Unassembled WGS sequence"/>
</dbReference>
<dbReference type="InterPro" id="IPR018357">
    <property type="entry name" value="Hexapep_transf_CS"/>
</dbReference>
<keyword evidence="8 11" id="KW-0012">Acyltransferase</keyword>
<evidence type="ECO:0000313" key="12">
    <source>
        <dbReference type="Proteomes" id="UP001243009"/>
    </source>
</evidence>
<feature type="domain" description="Serine acetyltransferase N-terminal" evidence="10">
    <location>
        <begin position="26"/>
        <end position="130"/>
    </location>
</feature>
<dbReference type="NCBIfam" id="NF041874">
    <property type="entry name" value="EPS_EpsC"/>
    <property type="match status" value="1"/>
</dbReference>
<dbReference type="RefSeq" id="WP_305109343.1">
    <property type="nucleotide sequence ID" value="NZ_JAUTWS010000312.1"/>
</dbReference>
<keyword evidence="12" id="KW-1185">Reference proteome</keyword>
<comment type="similarity">
    <text evidence="2">Belongs to the transferase hexapeptide repeat family.</text>
</comment>
<evidence type="ECO:0000256" key="4">
    <source>
        <dbReference type="ARBA" id="ARBA00018522"/>
    </source>
</evidence>
<comment type="caution">
    <text evidence="11">The sequence shown here is derived from an EMBL/GenBank/DDBJ whole genome shotgun (WGS) entry which is preliminary data.</text>
</comment>
<dbReference type="Gene3D" id="2.160.10.10">
    <property type="entry name" value="Hexapeptide repeat proteins"/>
    <property type="match status" value="1"/>
</dbReference>
<reference evidence="11 12" key="1">
    <citation type="submission" date="2023-08" db="EMBL/GenBank/DDBJ databases">
        <title>The draft genome sequence of Paracraurococcus sp. LOR1-02.</title>
        <authorList>
            <person name="Kingkaew E."/>
            <person name="Tanasupawat S."/>
        </authorList>
    </citation>
    <scope>NUCLEOTIDE SEQUENCE [LARGE SCALE GENOMIC DNA]</scope>
    <source>
        <strain evidence="11 12">LOR1-02</strain>
    </source>
</reference>
<dbReference type="InterPro" id="IPR045304">
    <property type="entry name" value="LbH_SAT"/>
</dbReference>
<comment type="pathway">
    <text evidence="1">Amino-acid biosynthesis; L-cysteine biosynthesis; L-cysteine from L-serine: step 1/2.</text>
</comment>
<dbReference type="Gene3D" id="1.10.3130.10">
    <property type="entry name" value="serine acetyltransferase, domain 1"/>
    <property type="match status" value="1"/>
</dbReference>
<keyword evidence="5" id="KW-0028">Amino-acid biosynthesis</keyword>
<evidence type="ECO:0000256" key="1">
    <source>
        <dbReference type="ARBA" id="ARBA00004876"/>
    </source>
</evidence>
<dbReference type="SMART" id="SM00971">
    <property type="entry name" value="SATase_N"/>
    <property type="match status" value="1"/>
</dbReference>
<evidence type="ECO:0000256" key="2">
    <source>
        <dbReference type="ARBA" id="ARBA00007274"/>
    </source>
</evidence>
<evidence type="ECO:0000256" key="8">
    <source>
        <dbReference type="ARBA" id="ARBA00023315"/>
    </source>
</evidence>
<keyword evidence="7" id="KW-0677">Repeat</keyword>
<dbReference type="InterPro" id="IPR010493">
    <property type="entry name" value="Ser_AcTrfase_N"/>
</dbReference>
<evidence type="ECO:0000256" key="9">
    <source>
        <dbReference type="ARBA" id="ARBA00049486"/>
    </source>
</evidence>
<organism evidence="11 12">
    <name type="scientific">Paracraurococcus lichenis</name>
    <dbReference type="NCBI Taxonomy" id="3064888"/>
    <lineage>
        <taxon>Bacteria</taxon>
        <taxon>Pseudomonadati</taxon>
        <taxon>Pseudomonadota</taxon>
        <taxon>Alphaproteobacteria</taxon>
        <taxon>Acetobacterales</taxon>
        <taxon>Roseomonadaceae</taxon>
        <taxon>Paracraurococcus</taxon>
    </lineage>
</organism>
<dbReference type="InterPro" id="IPR005881">
    <property type="entry name" value="Ser_O-AcTrfase"/>
</dbReference>
<evidence type="ECO:0000256" key="5">
    <source>
        <dbReference type="ARBA" id="ARBA00022605"/>
    </source>
</evidence>
<dbReference type="GO" id="GO:0009001">
    <property type="term" value="F:serine O-acetyltransferase activity"/>
    <property type="evidence" value="ECO:0007669"/>
    <property type="project" value="UniProtKB-EC"/>
</dbReference>
<sequence length="289" mass="31869">MSRPQLGHLTLVARDPQALQDFTDQLWLRLRREAEEAYGRAPQLAALFLESITNQPSFEIAVMHRVASRLKNDVIPLPLILQAFHRAMLADAGIAEAIRADITAVYERDPACERFLEPFLYFKGFHAIEAHRLTHWLWGNGERDFALYLQSRTSEVFQTDIHPAARFGRGIFLDHATGLVVGETAVVEDDVSLLQAVTLGGTGKEAGDRHPKIARGVMIGAGAKILGNIRIGENARVAAGSVVLRPVPPHATVAGVPARVVRTQTPDHPAQTMDQVLSDLSYETFDYVI</sequence>
<evidence type="ECO:0000256" key="3">
    <source>
        <dbReference type="ARBA" id="ARBA00013266"/>
    </source>
</evidence>
<protein>
    <recommendedName>
        <fullName evidence="4">Serine acetyltransferase</fullName>
        <ecNumber evidence="3">2.3.1.30</ecNumber>
    </recommendedName>
</protein>
<dbReference type="Pfam" id="PF06426">
    <property type="entry name" value="SATase_N"/>
    <property type="match status" value="1"/>
</dbReference>
<dbReference type="Pfam" id="PF00132">
    <property type="entry name" value="Hexapep"/>
    <property type="match status" value="1"/>
</dbReference>
<dbReference type="PANTHER" id="PTHR42811">
    <property type="entry name" value="SERINE ACETYLTRANSFERASE"/>
    <property type="match status" value="1"/>
</dbReference>
<evidence type="ECO:0000313" key="11">
    <source>
        <dbReference type="EMBL" id="MDO9714513.1"/>
    </source>
</evidence>
<dbReference type="InterPro" id="IPR001451">
    <property type="entry name" value="Hexapep"/>
</dbReference>
<comment type="catalytic activity">
    <reaction evidence="9">
        <text>L-serine + acetyl-CoA = O-acetyl-L-serine + CoA</text>
        <dbReference type="Rhea" id="RHEA:24560"/>
        <dbReference type="ChEBI" id="CHEBI:33384"/>
        <dbReference type="ChEBI" id="CHEBI:57287"/>
        <dbReference type="ChEBI" id="CHEBI:57288"/>
        <dbReference type="ChEBI" id="CHEBI:58340"/>
        <dbReference type="EC" id="2.3.1.30"/>
    </reaction>
</comment>
<name>A0ABT9EE74_9PROT</name>